<proteinExistence type="predicted"/>
<dbReference type="EMBL" id="LLXX01000143">
    <property type="protein sequence ID" value="KRR03194.1"/>
    <property type="molecule type" value="Genomic_DNA"/>
</dbReference>
<protein>
    <submittedName>
        <fullName evidence="1">Uncharacterized protein</fullName>
    </submittedName>
</protein>
<accession>A0A0R3L5X1</accession>
<keyword evidence="2" id="KW-1185">Reference proteome</keyword>
<dbReference type="Proteomes" id="UP000051913">
    <property type="component" value="Unassembled WGS sequence"/>
</dbReference>
<evidence type="ECO:0000313" key="2">
    <source>
        <dbReference type="Proteomes" id="UP000051913"/>
    </source>
</evidence>
<gene>
    <name evidence="1" type="ORF">CP49_04465</name>
</gene>
<dbReference type="AlphaFoldDB" id="A0A0R3L5X1"/>
<organism evidence="1 2">
    <name type="scientific">Bradyrhizobium valentinum</name>
    <dbReference type="NCBI Taxonomy" id="1518501"/>
    <lineage>
        <taxon>Bacteria</taxon>
        <taxon>Pseudomonadati</taxon>
        <taxon>Pseudomonadota</taxon>
        <taxon>Alphaproteobacteria</taxon>
        <taxon>Hyphomicrobiales</taxon>
        <taxon>Nitrobacteraceae</taxon>
        <taxon>Bradyrhizobium</taxon>
    </lineage>
</organism>
<comment type="caution">
    <text evidence="1">The sequence shown here is derived from an EMBL/GenBank/DDBJ whole genome shotgun (WGS) entry which is preliminary data.</text>
</comment>
<reference evidence="1 2" key="1">
    <citation type="submission" date="2014-03" db="EMBL/GenBank/DDBJ databases">
        <title>Bradyrhizobium valentinum sp. nov., isolated from effective nodules of Lupinus mariae-josephae, a lupine endemic of basic-lime soils in Eastern Spain.</title>
        <authorList>
            <person name="Duran D."/>
            <person name="Rey L."/>
            <person name="Navarro A."/>
            <person name="Busquets A."/>
            <person name="Imperial J."/>
            <person name="Ruiz-Argueso T."/>
        </authorList>
    </citation>
    <scope>NUCLEOTIDE SEQUENCE [LARGE SCALE GENOMIC DNA]</scope>
    <source>
        <strain evidence="1 2">LmjM3</strain>
    </source>
</reference>
<sequence>MYRNRTSACVPVRRYRLHLVSSGVGVTTINQTVSTLHFFFTLRRYDIVVRRSQRTGVIVYFQDYRAL</sequence>
<evidence type="ECO:0000313" key="1">
    <source>
        <dbReference type="EMBL" id="KRR03194.1"/>
    </source>
</evidence>
<name>A0A0R3L5X1_9BRAD</name>
<dbReference type="RefSeq" id="WP_057852965.1">
    <property type="nucleotide sequence ID" value="NZ_LLXX01000143.1"/>
</dbReference>